<keyword evidence="3" id="KW-0812">Transmembrane</keyword>
<evidence type="ECO:0000256" key="2">
    <source>
        <dbReference type="ARBA" id="ARBA00023136"/>
    </source>
</evidence>
<dbReference type="Proteomes" id="UP000565468">
    <property type="component" value="Unassembled WGS sequence"/>
</dbReference>
<dbReference type="PANTHER" id="PTHR22550:SF5">
    <property type="entry name" value="LEUCINE ZIPPER PROTEIN 4"/>
    <property type="match status" value="1"/>
</dbReference>
<dbReference type="PIRSF" id="PIRSF005690">
    <property type="entry name" value="GerBA"/>
    <property type="match status" value="1"/>
</dbReference>
<keyword evidence="3" id="KW-1133">Transmembrane helix</keyword>
<dbReference type="RefSeq" id="WP_169504769.1">
    <property type="nucleotide sequence ID" value="NZ_JABBPN010000007.1"/>
</dbReference>
<name>A0A848M5U3_PAELE</name>
<dbReference type="GO" id="GO:0016020">
    <property type="term" value="C:membrane"/>
    <property type="evidence" value="ECO:0007669"/>
    <property type="project" value="InterPro"/>
</dbReference>
<proteinExistence type="inferred from homology"/>
<dbReference type="InterPro" id="IPR050768">
    <property type="entry name" value="UPF0353/GerABKA_families"/>
</dbReference>
<dbReference type="GO" id="GO:0009847">
    <property type="term" value="P:spore germination"/>
    <property type="evidence" value="ECO:0007669"/>
    <property type="project" value="InterPro"/>
</dbReference>
<dbReference type="EMBL" id="JABBPN010000007">
    <property type="protein sequence ID" value="NMO95976.1"/>
    <property type="molecule type" value="Genomic_DNA"/>
</dbReference>
<gene>
    <name evidence="4" type="ORF">HII30_09360</name>
</gene>
<feature type="transmembrane region" description="Helical" evidence="3">
    <location>
        <begin position="282"/>
        <end position="301"/>
    </location>
</feature>
<comment type="similarity">
    <text evidence="1">Belongs to the GerABKA family.</text>
</comment>
<evidence type="ECO:0000313" key="5">
    <source>
        <dbReference type="Proteomes" id="UP000565468"/>
    </source>
</evidence>
<reference evidence="4 5" key="1">
    <citation type="submission" date="2020-04" db="EMBL/GenBank/DDBJ databases">
        <title>Paenibacillus algicola sp. nov., a novel marine bacterium producing alginate lyase.</title>
        <authorList>
            <person name="Huang H."/>
        </authorList>
    </citation>
    <scope>NUCLEOTIDE SEQUENCE [LARGE SCALE GENOMIC DNA]</scope>
    <source>
        <strain evidence="4 5">L7-75</strain>
    </source>
</reference>
<dbReference type="PANTHER" id="PTHR22550">
    <property type="entry name" value="SPORE GERMINATION PROTEIN"/>
    <property type="match status" value="1"/>
</dbReference>
<comment type="caution">
    <text evidence="4">The sequence shown here is derived from an EMBL/GenBank/DDBJ whole genome shotgun (WGS) entry which is preliminary data.</text>
</comment>
<dbReference type="InterPro" id="IPR004995">
    <property type="entry name" value="Spore_Ger"/>
</dbReference>
<feature type="transmembrane region" description="Helical" evidence="3">
    <location>
        <begin position="360"/>
        <end position="389"/>
    </location>
</feature>
<keyword evidence="5" id="KW-1185">Reference proteome</keyword>
<feature type="transmembrane region" description="Helical" evidence="3">
    <location>
        <begin position="401"/>
        <end position="426"/>
    </location>
</feature>
<dbReference type="Pfam" id="PF03323">
    <property type="entry name" value="GerA"/>
    <property type="match status" value="1"/>
</dbReference>
<evidence type="ECO:0000313" key="4">
    <source>
        <dbReference type="EMBL" id="NMO95976.1"/>
    </source>
</evidence>
<organism evidence="4 5">
    <name type="scientific">Paenibacillus lemnae</name>
    <dbReference type="NCBI Taxonomy" id="1330551"/>
    <lineage>
        <taxon>Bacteria</taxon>
        <taxon>Bacillati</taxon>
        <taxon>Bacillota</taxon>
        <taxon>Bacilli</taxon>
        <taxon>Bacillales</taxon>
        <taxon>Paenibacillaceae</taxon>
        <taxon>Paenibacillus</taxon>
    </lineage>
</organism>
<keyword evidence="2 3" id="KW-0472">Membrane</keyword>
<dbReference type="AlphaFoldDB" id="A0A848M5U3"/>
<evidence type="ECO:0000256" key="3">
    <source>
        <dbReference type="SAM" id="Phobius"/>
    </source>
</evidence>
<evidence type="ECO:0000256" key="1">
    <source>
        <dbReference type="ARBA" id="ARBA00005278"/>
    </source>
</evidence>
<protein>
    <submittedName>
        <fullName evidence="4">Spore germination protein</fullName>
    </submittedName>
</protein>
<accession>A0A848M5U3</accession>
<sequence length="481" mass="54171">MDTSNTLFQELKNYLSCNDDVTYFPVQVQDVECTFIYIRSIVDIVMLQEKIIRPLLLLNEPGTRPFMEVIHSDTLFPWPMKDEKDPLTAAEAITAGSAVLIVNSLPSCMIFTIPKYQKRTVQESQNEQVVIGPRESFIEDVDVNLSLLRHKIRHPELKVVRYQIGRYTKTPLYVVYLEGLCDKKLLQVLDRQFKNIDVDGVLGVSFISEQFKITRKTSFPQFQYTERPDSVASAVLEGRVGILLEGTPSAQIVPTTLFSLLQSSEDYYQSFIYASWIRMVRFVFALVSVLLPALYVSISTFQPEIIPTDLLLTIAAARENIPFTALVEALLMELTFEALREAGTRIPKPVGQTISIIGAIVIGQAAVSAGVVSAPMVIVVSITGIAAFIVPHYELGLSLRLLRFALLILGGTMGLIGVLAATFIIYSRLCSLNTFGTPYMQPFAPIVFSEWRDMLFRAPSYMMTRRPYAFHAKNKRRLRKK</sequence>